<evidence type="ECO:0000256" key="1">
    <source>
        <dbReference type="ARBA" id="ARBA00022676"/>
    </source>
</evidence>
<feature type="domain" description="Glycosyltransferase subfamily 4-like N-terminal" evidence="3">
    <location>
        <begin position="15"/>
        <end position="172"/>
    </location>
</feature>
<proteinExistence type="predicted"/>
<evidence type="ECO:0000313" key="5">
    <source>
        <dbReference type="Proteomes" id="UP000072189"/>
    </source>
</evidence>
<evidence type="ECO:0000313" key="4">
    <source>
        <dbReference type="EMBL" id="KTS13182.1"/>
    </source>
</evidence>
<organism evidence="4 5">
    <name type="scientific">Microbacterium testaceum</name>
    <name type="common">Aureobacterium testaceum</name>
    <name type="synonym">Brevibacterium testaceum</name>
    <dbReference type="NCBI Taxonomy" id="2033"/>
    <lineage>
        <taxon>Bacteria</taxon>
        <taxon>Bacillati</taxon>
        <taxon>Actinomycetota</taxon>
        <taxon>Actinomycetes</taxon>
        <taxon>Micrococcales</taxon>
        <taxon>Microbacteriaceae</taxon>
        <taxon>Microbacterium</taxon>
    </lineage>
</organism>
<name>A0A147F9B7_MICTE</name>
<evidence type="ECO:0000256" key="2">
    <source>
        <dbReference type="ARBA" id="ARBA00022679"/>
    </source>
</evidence>
<dbReference type="RefSeq" id="WP_058613665.1">
    <property type="nucleotide sequence ID" value="NZ_LDRV01000033.1"/>
</dbReference>
<dbReference type="InterPro" id="IPR028098">
    <property type="entry name" value="Glyco_trans_4-like_N"/>
</dbReference>
<dbReference type="AlphaFoldDB" id="A0A147F9B7"/>
<dbReference type="EMBL" id="LDRV01000033">
    <property type="protein sequence ID" value="KTS13182.1"/>
    <property type="molecule type" value="Genomic_DNA"/>
</dbReference>
<dbReference type="Pfam" id="PF13692">
    <property type="entry name" value="Glyco_trans_1_4"/>
    <property type="match status" value="1"/>
</dbReference>
<dbReference type="PANTHER" id="PTHR12526">
    <property type="entry name" value="GLYCOSYLTRANSFERASE"/>
    <property type="match status" value="1"/>
</dbReference>
<dbReference type="Pfam" id="PF13579">
    <property type="entry name" value="Glyco_trans_4_4"/>
    <property type="match status" value="1"/>
</dbReference>
<protein>
    <recommendedName>
        <fullName evidence="3">Glycosyltransferase subfamily 4-like N-terminal domain-containing protein</fullName>
    </recommendedName>
</protein>
<dbReference type="PATRIC" id="fig|2033.7.peg.1802"/>
<reference evidence="4 5" key="1">
    <citation type="journal article" date="2016" name="Front. Microbiol.">
        <title>Genomic Resource of Rice Seed Associated Bacteria.</title>
        <authorList>
            <person name="Midha S."/>
            <person name="Bansal K."/>
            <person name="Sharma S."/>
            <person name="Kumar N."/>
            <person name="Patil P.P."/>
            <person name="Chaudhry V."/>
            <person name="Patil P.B."/>
        </authorList>
    </citation>
    <scope>NUCLEOTIDE SEQUENCE [LARGE SCALE GENOMIC DNA]</scope>
    <source>
        <strain evidence="4 5">RSA3</strain>
    </source>
</reference>
<keyword evidence="2" id="KW-0808">Transferase</keyword>
<gene>
    <name evidence="4" type="ORF">RSA3_06010</name>
</gene>
<comment type="caution">
    <text evidence="4">The sequence shown here is derived from an EMBL/GenBank/DDBJ whole genome shotgun (WGS) entry which is preliminary data.</text>
</comment>
<sequence length="357" mass="38924">MTRKIAFVLPSLVGGGAEFVTRMWATEVARRGNDVEIVLLRAREGEPDLEGVRIRHIAKVGAGRAKETKALREYLLTERPDVAIAMMTRANFQLLAVVQSLPKKARPRVVISERNIPFAESHHSAAHVFARDQAYRSLYPKADAFIAISHPVGAVFQYAARLRRDRVWVIPNPAIAKSGIHLPAETPASADSVTLVVPARVVAKKRPMLAIDIADHLAPDIDIAVQYFGVGELSEEIAKIRRPYPIELKGRVENWFDHIPANGVVLLPSAVEGFGNVLPEAASRGVPSVVGSTAFGSADAIVPGVTGFFARADSVEEYADAVLRAARLPRSAPETWLEEFSAENSVDLLARLIDSLR</sequence>
<dbReference type="GO" id="GO:0016757">
    <property type="term" value="F:glycosyltransferase activity"/>
    <property type="evidence" value="ECO:0007669"/>
    <property type="project" value="UniProtKB-KW"/>
</dbReference>
<dbReference type="Gene3D" id="3.40.50.2000">
    <property type="entry name" value="Glycogen Phosphorylase B"/>
    <property type="match status" value="2"/>
</dbReference>
<accession>A0A147F9B7</accession>
<evidence type="ECO:0000259" key="3">
    <source>
        <dbReference type="Pfam" id="PF13579"/>
    </source>
</evidence>
<keyword evidence="1" id="KW-0328">Glycosyltransferase</keyword>
<dbReference type="Proteomes" id="UP000072189">
    <property type="component" value="Unassembled WGS sequence"/>
</dbReference>
<dbReference type="SUPFAM" id="SSF53756">
    <property type="entry name" value="UDP-Glycosyltransferase/glycogen phosphorylase"/>
    <property type="match status" value="1"/>
</dbReference>